<dbReference type="Proteomes" id="UP000234950">
    <property type="component" value="Unassembled WGS sequence"/>
</dbReference>
<organism evidence="3 4">
    <name type="scientific">Neobacillus cucumis</name>
    <dbReference type="NCBI Taxonomy" id="1740721"/>
    <lineage>
        <taxon>Bacteria</taxon>
        <taxon>Bacillati</taxon>
        <taxon>Bacillota</taxon>
        <taxon>Bacilli</taxon>
        <taxon>Bacillales</taxon>
        <taxon>Bacillaceae</taxon>
        <taxon>Neobacillus</taxon>
    </lineage>
</organism>
<evidence type="ECO:0000259" key="2">
    <source>
        <dbReference type="SMART" id="SM00382"/>
    </source>
</evidence>
<dbReference type="Pfam" id="PF07728">
    <property type="entry name" value="AAA_5"/>
    <property type="match status" value="1"/>
</dbReference>
<dbReference type="CDD" id="cd00009">
    <property type="entry name" value="AAA"/>
    <property type="match status" value="1"/>
</dbReference>
<dbReference type="InterPro" id="IPR011704">
    <property type="entry name" value="ATPase_dyneun-rel_AAA"/>
</dbReference>
<evidence type="ECO:0000313" key="4">
    <source>
        <dbReference type="Proteomes" id="UP000234950"/>
    </source>
</evidence>
<dbReference type="PANTHER" id="PTHR37291:SF1">
    <property type="entry name" value="TYPE IV METHYL-DIRECTED RESTRICTION ENZYME ECOKMCRB SUBUNIT"/>
    <property type="match status" value="1"/>
</dbReference>
<evidence type="ECO:0000256" key="1">
    <source>
        <dbReference type="SAM" id="Coils"/>
    </source>
</evidence>
<dbReference type="RefSeq" id="WP_101650663.1">
    <property type="nucleotide sequence ID" value="NZ_PGVE01000086.1"/>
</dbReference>
<dbReference type="GO" id="GO:0005524">
    <property type="term" value="F:ATP binding"/>
    <property type="evidence" value="ECO:0007669"/>
    <property type="project" value="InterPro"/>
</dbReference>
<feature type="domain" description="AAA+ ATPase" evidence="2">
    <location>
        <begin position="599"/>
        <end position="757"/>
    </location>
</feature>
<dbReference type="EMBL" id="PGVE01000086">
    <property type="protein sequence ID" value="PLS01924.1"/>
    <property type="molecule type" value="Genomic_DNA"/>
</dbReference>
<feature type="coiled-coil region" evidence="1">
    <location>
        <begin position="316"/>
        <end position="343"/>
    </location>
</feature>
<protein>
    <recommendedName>
        <fullName evidence="2">AAA+ ATPase domain-containing protein</fullName>
    </recommendedName>
</protein>
<gene>
    <name evidence="3" type="ORF">CVD27_22675</name>
</gene>
<dbReference type="OrthoDB" id="9781481at2"/>
<evidence type="ECO:0000313" key="3">
    <source>
        <dbReference type="EMBL" id="PLS01924.1"/>
    </source>
</evidence>
<keyword evidence="4" id="KW-1185">Reference proteome</keyword>
<name>A0A2N5H8U0_9BACI</name>
<dbReference type="InterPro" id="IPR003593">
    <property type="entry name" value="AAA+_ATPase"/>
</dbReference>
<dbReference type="GO" id="GO:0016887">
    <property type="term" value="F:ATP hydrolysis activity"/>
    <property type="evidence" value="ECO:0007669"/>
    <property type="project" value="InterPro"/>
</dbReference>
<dbReference type="AlphaFoldDB" id="A0A2N5H8U0"/>
<dbReference type="InterPro" id="IPR027417">
    <property type="entry name" value="P-loop_NTPase"/>
</dbReference>
<dbReference type="Gene3D" id="3.40.50.300">
    <property type="entry name" value="P-loop containing nucleotide triphosphate hydrolases"/>
    <property type="match status" value="1"/>
</dbReference>
<reference evidence="3 4" key="1">
    <citation type="submission" date="2017-11" db="EMBL/GenBank/DDBJ databases">
        <title>Comparitive Functional Genomics of Dry Heat Resistant strains isolated from the Viking Spacecraft.</title>
        <authorList>
            <person name="Seuylemezian A."/>
            <person name="Cooper K."/>
            <person name="Vaishampayan P."/>
        </authorList>
    </citation>
    <scope>NUCLEOTIDE SEQUENCE [LARGE SCALE GENOMIC DNA]</scope>
    <source>
        <strain evidence="3 4">V32-6</strain>
    </source>
</reference>
<proteinExistence type="predicted"/>
<keyword evidence="1" id="KW-0175">Coiled coil</keyword>
<sequence length="852" mass="100109">MLENLLQKHMLKDTYIDISFSKYLLFKETKNYDESYKIEILSRLNDFLRGQEINDLTVVDILKKIQKENPSAGSFVHWSNTGDLVKYAEAEPDEVAELLNQLFHSSKSLEERIELFREKGKEYLTNISLGAPLFGYLLAAYDYNKYPLYKQEVFTDLKKSFGIELKLGSVGHNYQTFFQMCEIALHHLKVSYPDLTMLDMQDFFFCSTQYPQIMVESAVEYLHQMAVELGEFMSQPERMLKTIAELDSEQLNKLLEQYRNSEKINLIKFMVLEKIIRSGSVSLSEMEEIKDQVKVRYDKNILQAWNNFTILFQLYYADKKQKVQEEQRKIHQAIRQMDEFKDMDFVEDKVLNGFNWNQNFGGSECWVAVYEKGYNSHRSAPQFFVSIDEKGIRYGLLFGDQHPKRGQEDLTISTSIDSFSYEEFHQKMVEVLGAFKGQETLGDREDNRLELLQPEINTETWIELLQNKEVFKESDMIYLNKMYELGGEASATMLAAALGKHFSSFNSPVVQLAKRVLRATDTVVSKREDGTERYWNVIFDGEYEENYFNWRLKPNLKEAMALLSIEHPIELEKYTKEDFLQEVFFDEKEYETITNLLKYKKNIIFQGPPGVGKTFVSKRLAYSLMGVKDPDRVEMVQFHQNYAYEDFIMGFRPDEHGFSLQFGIFYDFCQRALNNPEKDYYFIIDEINRGNLSKIFGELFMLIERDKRDEFVTMGYSKEPFTVPSNLYLIGTMNTADRSLAQLEVALRRRFAFVTLKPSFNEKWRKTIQESGVSNEMINRILFAVEKWNKEIAGDFQLGRGYEIGHSFFTMKPENMDEDVWYSGILTFEIRPLLEEYFFDRPEVIESLIEGI</sequence>
<dbReference type="PANTHER" id="PTHR37291">
    <property type="entry name" value="5-METHYLCYTOSINE-SPECIFIC RESTRICTION ENZYME B"/>
    <property type="match status" value="1"/>
</dbReference>
<dbReference type="InterPro" id="IPR052934">
    <property type="entry name" value="Methyl-DNA_Rec/Restrict_Enz"/>
</dbReference>
<dbReference type="SMART" id="SM00382">
    <property type="entry name" value="AAA"/>
    <property type="match status" value="1"/>
</dbReference>
<comment type="caution">
    <text evidence="3">The sequence shown here is derived from an EMBL/GenBank/DDBJ whole genome shotgun (WGS) entry which is preliminary data.</text>
</comment>
<dbReference type="SUPFAM" id="SSF52540">
    <property type="entry name" value="P-loop containing nucleoside triphosphate hydrolases"/>
    <property type="match status" value="1"/>
</dbReference>
<accession>A0A2N5H8U0</accession>